<evidence type="ECO:0000256" key="1">
    <source>
        <dbReference type="ARBA" id="ARBA00004196"/>
    </source>
</evidence>
<dbReference type="InterPro" id="IPR032675">
    <property type="entry name" value="LRR_dom_sf"/>
</dbReference>
<dbReference type="Proteomes" id="UP001476807">
    <property type="component" value="Unassembled WGS sequence"/>
</dbReference>
<keyword evidence="3" id="KW-0325">Glycoprotein</keyword>
<accession>A0ABV1RVI6</accession>
<keyword evidence="2" id="KW-0732">Signal</keyword>
<organism evidence="4 5">
    <name type="scientific">Pontibacter populi</name>
    <dbReference type="NCBI Taxonomy" id="890055"/>
    <lineage>
        <taxon>Bacteria</taxon>
        <taxon>Pseudomonadati</taxon>
        <taxon>Bacteroidota</taxon>
        <taxon>Cytophagia</taxon>
        <taxon>Cytophagales</taxon>
        <taxon>Hymenobacteraceae</taxon>
        <taxon>Pontibacter</taxon>
    </lineage>
</organism>
<dbReference type="Gene3D" id="3.80.10.10">
    <property type="entry name" value="Ribonuclease Inhibitor"/>
    <property type="match status" value="1"/>
</dbReference>
<dbReference type="InterPro" id="IPR051648">
    <property type="entry name" value="CWI-Assembly_Regulator"/>
</dbReference>
<proteinExistence type="predicted"/>
<comment type="subcellular location">
    <subcellularLocation>
        <location evidence="1">Cell envelope</location>
    </subcellularLocation>
</comment>
<evidence type="ECO:0000313" key="4">
    <source>
        <dbReference type="EMBL" id="MER2998406.1"/>
    </source>
</evidence>
<evidence type="ECO:0000256" key="3">
    <source>
        <dbReference type="ARBA" id="ARBA00023180"/>
    </source>
</evidence>
<comment type="caution">
    <text evidence="4">The sequence shown here is derived from an EMBL/GenBank/DDBJ whole genome shotgun (WGS) entry which is preliminary data.</text>
</comment>
<dbReference type="SUPFAM" id="SSF52058">
    <property type="entry name" value="L domain-like"/>
    <property type="match status" value="2"/>
</dbReference>
<gene>
    <name evidence="4" type="ORF">ABS362_12690</name>
</gene>
<evidence type="ECO:0008006" key="6">
    <source>
        <dbReference type="Google" id="ProtNLM"/>
    </source>
</evidence>
<dbReference type="PANTHER" id="PTHR31018">
    <property type="entry name" value="SPORULATION-SPECIFIC PROTEIN-RELATED"/>
    <property type="match status" value="1"/>
</dbReference>
<sequence>MKPLAKLFALVVLICLTSCGKDDEVVPEKIYNGHLYLDTQAEVDEFGKLNYTRVEGELILFGDNITDISSLKGITYVKSKLAIIGTQVKNIDALSTLNIEENSTVEIFANNSLENLNGLAGITAGLSLLSISKSPSIKNIDGLRNIKSISNRLEIYDTEYLANLNGLKNIGGTINSVAIHNNSGLTDLSGLSRVSTIKSLIITANPKLKSLNGLTGLKETDSFYLSSNQALENLNALSNLETSLYLVIRKNDKLTNLDGLGKLRKVETGGLAINENKSLRNFCGLTILSSYNIVVLELWGNYYNPTEEDIKNGKCSI</sequence>
<dbReference type="EMBL" id="JBEOKT010000010">
    <property type="protein sequence ID" value="MER2998406.1"/>
    <property type="molecule type" value="Genomic_DNA"/>
</dbReference>
<keyword evidence="5" id="KW-1185">Reference proteome</keyword>
<evidence type="ECO:0000256" key="2">
    <source>
        <dbReference type="ARBA" id="ARBA00022729"/>
    </source>
</evidence>
<reference evidence="4 5" key="1">
    <citation type="submission" date="2024-06" db="EMBL/GenBank/DDBJ databases">
        <title>Pontibacter populi HYL7-15.</title>
        <authorList>
            <person name="Kim M.K."/>
        </authorList>
    </citation>
    <scope>NUCLEOTIDE SEQUENCE [LARGE SCALE GENOMIC DNA]</scope>
    <source>
        <strain evidence="4 5">HYL7-15</strain>
    </source>
</reference>
<dbReference type="RefSeq" id="WP_350412852.1">
    <property type="nucleotide sequence ID" value="NZ_JBEOKT010000010.1"/>
</dbReference>
<name>A0ABV1RVI6_9BACT</name>
<dbReference type="PANTHER" id="PTHR31018:SF3">
    <property type="entry name" value="RECEPTOR PROTEIN-TYROSINE KINASE"/>
    <property type="match status" value="1"/>
</dbReference>
<protein>
    <recommendedName>
        <fullName evidence="6">Receptor L-domain domain-containing protein</fullName>
    </recommendedName>
</protein>
<evidence type="ECO:0000313" key="5">
    <source>
        <dbReference type="Proteomes" id="UP001476807"/>
    </source>
</evidence>